<dbReference type="PANTHER" id="PTHR14085">
    <property type="entry name" value="WD-REPEAT PROTEIN BING4"/>
    <property type="match status" value="1"/>
</dbReference>
<evidence type="ECO:0000259" key="5">
    <source>
        <dbReference type="SMART" id="SM01033"/>
    </source>
</evidence>
<evidence type="ECO:0000256" key="1">
    <source>
        <dbReference type="ARBA" id="ARBA00004604"/>
    </source>
</evidence>
<keyword evidence="2" id="KW-0853">WD repeat</keyword>
<dbReference type="PANTHER" id="PTHR14085:SF3">
    <property type="entry name" value="WD REPEAT-CONTAINING PROTEIN 46"/>
    <property type="match status" value="1"/>
</dbReference>
<organism evidence="6 7">
    <name type="scientific">Gnathostoma spinigerum</name>
    <dbReference type="NCBI Taxonomy" id="75299"/>
    <lineage>
        <taxon>Eukaryota</taxon>
        <taxon>Metazoa</taxon>
        <taxon>Ecdysozoa</taxon>
        <taxon>Nematoda</taxon>
        <taxon>Chromadorea</taxon>
        <taxon>Rhabditida</taxon>
        <taxon>Spirurina</taxon>
        <taxon>Gnathostomatomorpha</taxon>
        <taxon>Gnathostomatoidea</taxon>
        <taxon>Gnathostomatidae</taxon>
        <taxon>Gnathostoma</taxon>
    </lineage>
</organism>
<protein>
    <recommendedName>
        <fullName evidence="5">BING4 C-terminal domain-containing protein</fullName>
    </recommendedName>
</protein>
<comment type="subcellular location">
    <subcellularLocation>
        <location evidence="1">Nucleus</location>
        <location evidence="1">Nucleolus</location>
    </subcellularLocation>
</comment>
<proteinExistence type="predicted"/>
<feature type="domain" description="BING4 C-terminal" evidence="5">
    <location>
        <begin position="1"/>
        <end position="51"/>
    </location>
</feature>
<accession>A0ABD6EAP3</accession>
<dbReference type="EMBL" id="JBGFUD010001746">
    <property type="protein sequence ID" value="MFH4976705.1"/>
    <property type="molecule type" value="Genomic_DNA"/>
</dbReference>
<keyword evidence="7" id="KW-1185">Reference proteome</keyword>
<dbReference type="GO" id="GO:0005730">
    <property type="term" value="C:nucleolus"/>
    <property type="evidence" value="ECO:0007669"/>
    <property type="project" value="UniProtKB-SubCell"/>
</dbReference>
<keyword evidence="4" id="KW-0539">Nucleus</keyword>
<reference evidence="6 7" key="1">
    <citation type="submission" date="2024-08" db="EMBL/GenBank/DDBJ databases">
        <title>Gnathostoma spinigerum genome.</title>
        <authorList>
            <person name="Gonzalez-Bertolin B."/>
            <person name="Monzon S."/>
            <person name="Zaballos A."/>
            <person name="Jimenez P."/>
            <person name="Dekumyoy P."/>
            <person name="Varona S."/>
            <person name="Cuesta I."/>
            <person name="Sumanam S."/>
            <person name="Adisakwattana P."/>
            <person name="Gasser R.B."/>
            <person name="Hernandez-Gonzalez A."/>
            <person name="Young N.D."/>
            <person name="Perteguer M.J."/>
        </authorList>
    </citation>
    <scope>NUCLEOTIDE SEQUENCE [LARGE SCALE GENOMIC DNA]</scope>
    <source>
        <strain evidence="6">AL3</strain>
        <tissue evidence="6">Liver</tissue>
    </source>
</reference>
<dbReference type="AlphaFoldDB" id="A0ABD6EAP3"/>
<dbReference type="SMART" id="SM01033">
    <property type="entry name" value="BING4CT"/>
    <property type="match status" value="1"/>
</dbReference>
<evidence type="ECO:0000313" key="6">
    <source>
        <dbReference type="EMBL" id="MFH4976705.1"/>
    </source>
</evidence>
<evidence type="ECO:0000256" key="3">
    <source>
        <dbReference type="ARBA" id="ARBA00022737"/>
    </source>
</evidence>
<dbReference type="Proteomes" id="UP001608902">
    <property type="component" value="Unassembled WGS sequence"/>
</dbReference>
<gene>
    <name evidence="6" type="ORF">AB6A40_003414</name>
</gene>
<name>A0ABD6EAP3_9BILA</name>
<dbReference type="Pfam" id="PF08149">
    <property type="entry name" value="BING4CT"/>
    <property type="match status" value="1"/>
</dbReference>
<comment type="caution">
    <text evidence="6">The sequence shown here is derived from an EMBL/GenBank/DDBJ whole genome shotgun (WGS) entry which is preliminary data.</text>
</comment>
<keyword evidence="3" id="KW-0677">Repeat</keyword>
<sequence length="147" mass="17376">MFHNLVFLAGCGEPNFDALHVNPFESKNQRREREVRQLLDKIQPELISLDTSEITRVNINALEEEHEKMKKLLYLNPRSISYQPKFKRRGRSGAMKREQRKQGMKAAMRFEMNEERKTAEDTLLKLQNVAREEGTKSVLDRFRRKDA</sequence>
<evidence type="ECO:0000313" key="7">
    <source>
        <dbReference type="Proteomes" id="UP001608902"/>
    </source>
</evidence>
<evidence type="ECO:0000256" key="4">
    <source>
        <dbReference type="ARBA" id="ARBA00023242"/>
    </source>
</evidence>
<dbReference type="InterPro" id="IPR012952">
    <property type="entry name" value="BING4_C_dom"/>
</dbReference>
<evidence type="ECO:0000256" key="2">
    <source>
        <dbReference type="ARBA" id="ARBA00022574"/>
    </source>
</evidence>
<dbReference type="InterPro" id="IPR040315">
    <property type="entry name" value="WDR46/Utp7"/>
</dbReference>